<evidence type="ECO:0000313" key="7">
    <source>
        <dbReference type="Proteomes" id="UP000683925"/>
    </source>
</evidence>
<evidence type="ECO:0000256" key="2">
    <source>
        <dbReference type="ARBA" id="ARBA00022692"/>
    </source>
</evidence>
<dbReference type="Proteomes" id="UP000683925">
    <property type="component" value="Unassembled WGS sequence"/>
</dbReference>
<dbReference type="OrthoDB" id="417037at2759"/>
<evidence type="ECO:0000256" key="4">
    <source>
        <dbReference type="ARBA" id="ARBA00023136"/>
    </source>
</evidence>
<evidence type="ECO:0000256" key="3">
    <source>
        <dbReference type="ARBA" id="ARBA00022989"/>
    </source>
</evidence>
<keyword evidence="4 5" id="KW-0472">Membrane</keyword>
<comment type="caution">
    <text evidence="6">The sequence shown here is derived from an EMBL/GenBank/DDBJ whole genome shotgun (WGS) entry which is preliminary data.</text>
</comment>
<evidence type="ECO:0008006" key="8">
    <source>
        <dbReference type="Google" id="ProtNLM"/>
    </source>
</evidence>
<feature type="transmembrane region" description="Helical" evidence="5">
    <location>
        <begin position="154"/>
        <end position="174"/>
    </location>
</feature>
<gene>
    <name evidence="6" type="ORF">POCTA_138.1.T1630039</name>
</gene>
<dbReference type="OMA" id="GWKDPTM"/>
<sequence length="420" mass="49237">MEQQMLQSTQGRDELRFISLSLMLNLRNYELGDFVVYQLERMFVFNYLKVLQALLYNDRHGFTRNILVHLRISDGKFPFNQIDHKINSFHLLNQQCVNHLQENVPFRSRQIKKCIILDVNLIREGLFYCILYGGCSFCFSLSVKYLWIKFQFRMTFMLLLYENILTAIICLFMGKRNHSSKDTLLYSFIYSLQTFSGMKGLQIMNISMYMTLRRTLILFVFMMQKSWKISNFMSVIFITLGAIIAGQEHLDENYLGYGLILMNNVFNALALHKSKQLNYEKQIDPLELLFQNSCNQIPFLFIGAYASQELHDFMTTTYMSEQFLIAFTLVALMGFMLCYSTNLCNMYNSPIAIAITHNIKDILITSYSFFFLKEEYDFQILAGIIISYLGSILYSIQKVKEIKSSLYLPLSSNDKDQKQD</sequence>
<comment type="subcellular location">
    <subcellularLocation>
        <location evidence="1">Membrane</location>
        <topology evidence="1">Multi-pass membrane protein</topology>
    </subcellularLocation>
</comment>
<reference evidence="6" key="1">
    <citation type="submission" date="2021-01" db="EMBL/GenBank/DDBJ databases">
        <authorList>
            <consortium name="Genoscope - CEA"/>
            <person name="William W."/>
        </authorList>
    </citation>
    <scope>NUCLEOTIDE SEQUENCE</scope>
</reference>
<dbReference type="PANTHER" id="PTHR11132">
    <property type="entry name" value="SOLUTE CARRIER FAMILY 35"/>
    <property type="match status" value="1"/>
</dbReference>
<keyword evidence="3 5" id="KW-1133">Transmembrane helix</keyword>
<dbReference type="InterPro" id="IPR050186">
    <property type="entry name" value="TPT_transporter"/>
</dbReference>
<keyword evidence="7" id="KW-1185">Reference proteome</keyword>
<evidence type="ECO:0000256" key="1">
    <source>
        <dbReference type="ARBA" id="ARBA00004141"/>
    </source>
</evidence>
<organism evidence="6 7">
    <name type="scientific">Paramecium octaurelia</name>
    <dbReference type="NCBI Taxonomy" id="43137"/>
    <lineage>
        <taxon>Eukaryota</taxon>
        <taxon>Sar</taxon>
        <taxon>Alveolata</taxon>
        <taxon>Ciliophora</taxon>
        <taxon>Intramacronucleata</taxon>
        <taxon>Oligohymenophorea</taxon>
        <taxon>Peniculida</taxon>
        <taxon>Parameciidae</taxon>
        <taxon>Paramecium</taxon>
    </lineage>
</organism>
<dbReference type="AlphaFoldDB" id="A0A8S1YIE2"/>
<feature type="transmembrane region" description="Helical" evidence="5">
    <location>
        <begin position="125"/>
        <end position="147"/>
    </location>
</feature>
<dbReference type="GO" id="GO:0016020">
    <property type="term" value="C:membrane"/>
    <property type="evidence" value="ECO:0007669"/>
    <property type="project" value="UniProtKB-SubCell"/>
</dbReference>
<evidence type="ECO:0000313" key="6">
    <source>
        <dbReference type="EMBL" id="CAD8213720.1"/>
    </source>
</evidence>
<accession>A0A8S1YIE2</accession>
<proteinExistence type="predicted"/>
<feature type="transmembrane region" description="Helical" evidence="5">
    <location>
        <begin position="229"/>
        <end position="248"/>
    </location>
</feature>
<evidence type="ECO:0000256" key="5">
    <source>
        <dbReference type="SAM" id="Phobius"/>
    </source>
</evidence>
<name>A0A8S1YIE2_PAROT</name>
<feature type="transmembrane region" description="Helical" evidence="5">
    <location>
        <begin position="186"/>
        <end position="208"/>
    </location>
</feature>
<dbReference type="EMBL" id="CAJJDP010000166">
    <property type="protein sequence ID" value="CAD8213720.1"/>
    <property type="molecule type" value="Genomic_DNA"/>
</dbReference>
<feature type="transmembrane region" description="Helical" evidence="5">
    <location>
        <begin position="254"/>
        <end position="271"/>
    </location>
</feature>
<feature type="transmembrane region" description="Helical" evidence="5">
    <location>
        <begin position="378"/>
        <end position="396"/>
    </location>
</feature>
<keyword evidence="2 5" id="KW-0812">Transmembrane</keyword>
<protein>
    <recommendedName>
        <fullName evidence="8">Sugar phosphate transporter domain-containing protein</fullName>
    </recommendedName>
</protein>
<feature type="transmembrane region" description="Helical" evidence="5">
    <location>
        <begin position="323"/>
        <end position="342"/>
    </location>
</feature>